<dbReference type="SUPFAM" id="SSF56672">
    <property type="entry name" value="DNA/RNA polymerases"/>
    <property type="match status" value="1"/>
</dbReference>
<evidence type="ECO:0000313" key="1">
    <source>
        <dbReference type="EMBL" id="DAD88129.1"/>
    </source>
</evidence>
<accession>A0A8S5N0K2</accession>
<name>A0A8S5N0K2_9CAUD</name>
<protein>
    <submittedName>
        <fullName evidence="1">Uncharacterized protein</fullName>
    </submittedName>
</protein>
<dbReference type="InterPro" id="IPR043502">
    <property type="entry name" value="DNA/RNA_pol_sf"/>
</dbReference>
<organism evidence="1">
    <name type="scientific">Siphoviridae sp. ctiuX7</name>
    <dbReference type="NCBI Taxonomy" id="2826436"/>
    <lineage>
        <taxon>Viruses</taxon>
        <taxon>Duplodnaviria</taxon>
        <taxon>Heunggongvirae</taxon>
        <taxon>Uroviricota</taxon>
        <taxon>Caudoviricetes</taxon>
    </lineage>
</organism>
<reference evidence="1" key="1">
    <citation type="journal article" date="2021" name="Proc. Natl. Acad. Sci. U.S.A.">
        <title>A Catalog of Tens of Thousands of Viruses from Human Metagenomes Reveals Hidden Associations with Chronic Diseases.</title>
        <authorList>
            <person name="Tisza M.J."/>
            <person name="Buck C.B."/>
        </authorList>
    </citation>
    <scope>NUCLEOTIDE SEQUENCE</scope>
    <source>
        <strain evidence="1">CtiuX7</strain>
    </source>
</reference>
<dbReference type="EMBL" id="BK015036">
    <property type="protein sequence ID" value="DAD88129.1"/>
    <property type="molecule type" value="Genomic_DNA"/>
</dbReference>
<proteinExistence type="predicted"/>
<sequence length="343" mass="39470">MKTYCKGLEFTRKSVVEALHRWKKSDSGKENGWRVADEYGTETAFVDRIWLELSTETLTFEPIRTYLKHDPNNGKLREISVESIKRQVCNYLCVEALEPLLDAKVGFWQVSSGVKGKGAALGMRKLRRAVHRFVYHVHVDIRNCYGSMQTAIVEGLVARYVKNSQVLYLLHSLLSTMNGVLILGSYLSLRLAAFVISFAYHAVEEAAKERRGKRVRLAGCQVWYADDGYFLGNSKRSLGKAAAIAARVLGRLGLSLKPWKVRRNGAESIDFAGYRIWCARGRRVDLRKRLWKRLRRAFARYRRRRTERLARRVCSYWGWLKTAVMEHQMNAKRCIFNAARAVG</sequence>